<feature type="transmembrane region" description="Helical" evidence="1">
    <location>
        <begin position="411"/>
        <end position="432"/>
    </location>
</feature>
<dbReference type="AlphaFoldDB" id="A0A518KDY7"/>
<protein>
    <submittedName>
        <fullName evidence="2">Zinc ribbon domain protein</fullName>
    </submittedName>
</protein>
<evidence type="ECO:0000313" key="2">
    <source>
        <dbReference type="EMBL" id="QDV75995.1"/>
    </source>
</evidence>
<dbReference type="RefSeq" id="WP_145116290.1">
    <property type="nucleotide sequence ID" value="NZ_CP036349.1"/>
</dbReference>
<evidence type="ECO:0000313" key="3">
    <source>
        <dbReference type="Proteomes" id="UP000316426"/>
    </source>
</evidence>
<gene>
    <name evidence="2" type="ORF">Spa11_42190</name>
</gene>
<dbReference type="Proteomes" id="UP000316426">
    <property type="component" value="Chromosome"/>
</dbReference>
<dbReference type="EMBL" id="CP036349">
    <property type="protein sequence ID" value="QDV75995.1"/>
    <property type="molecule type" value="Genomic_DNA"/>
</dbReference>
<keyword evidence="3" id="KW-1185">Reference proteome</keyword>
<evidence type="ECO:0000256" key="1">
    <source>
        <dbReference type="SAM" id="Phobius"/>
    </source>
</evidence>
<sequence>MDSTAVTFVCPSCGKKVSAPARFAGRTAPCPGCREPLLVPMPKVVAQKIDPFANLIGFHCRLCQTRMHAPPDLVGSKAKCPDCHTLTVVPPPPEPPKSLRPKAMDEEGYELYEGEQPHGVDLARVAAPTVSFSCRLCGTHLSAEASRVGETVSCPDCGAATPVPVTAKPAAKFALVAETYDVDAAPEVDTTVLRTRFEELVERAPAGYRTLLAKDSPEGGKAEIDNESASTFGWGIGLFDGLATAFTQSKMLLAWFGLSFGLLFVVLMIAALDALASSGGMYGWIGMILLLGTTVFVTAMWMTIACTVCWTVMDSAATGARCVYNWPVFDFGEWAPPAVTVVFAMIVAAIPGSIAGQLIPNATSLPWPLDSVFGWSAVGAMFAFPVIVLSQLNETSMWAILSPGVLRTMRYAPVTWLAFYASAFGLAVGSMWIGEDLAASMGPWSVFVILPVEFLIDLAYAWLLGRLAWIAGAATPRSVAADDRR</sequence>
<feature type="transmembrane region" description="Helical" evidence="1">
    <location>
        <begin position="284"/>
        <end position="313"/>
    </location>
</feature>
<feature type="transmembrane region" description="Helical" evidence="1">
    <location>
        <begin position="252"/>
        <end position="272"/>
    </location>
</feature>
<dbReference type="KEGG" id="bmei:Spa11_42190"/>
<feature type="transmembrane region" description="Helical" evidence="1">
    <location>
        <begin position="334"/>
        <end position="360"/>
    </location>
</feature>
<proteinExistence type="predicted"/>
<name>A0A518KDY7_9BACT</name>
<reference evidence="2 3" key="1">
    <citation type="submission" date="2019-02" db="EMBL/GenBank/DDBJ databases">
        <title>Deep-cultivation of Planctomycetes and their phenomic and genomic characterization uncovers novel biology.</title>
        <authorList>
            <person name="Wiegand S."/>
            <person name="Jogler M."/>
            <person name="Boedeker C."/>
            <person name="Pinto D."/>
            <person name="Vollmers J."/>
            <person name="Rivas-Marin E."/>
            <person name="Kohn T."/>
            <person name="Peeters S.H."/>
            <person name="Heuer A."/>
            <person name="Rast P."/>
            <person name="Oberbeckmann S."/>
            <person name="Bunk B."/>
            <person name="Jeske O."/>
            <person name="Meyerdierks A."/>
            <person name="Storesund J.E."/>
            <person name="Kallscheuer N."/>
            <person name="Luecker S."/>
            <person name="Lage O.M."/>
            <person name="Pohl T."/>
            <person name="Merkel B.J."/>
            <person name="Hornburger P."/>
            <person name="Mueller R.-W."/>
            <person name="Bruemmer F."/>
            <person name="Labrenz M."/>
            <person name="Spormann A.M."/>
            <person name="Op den Camp H."/>
            <person name="Overmann J."/>
            <person name="Amann R."/>
            <person name="Jetten M.S.M."/>
            <person name="Mascher T."/>
            <person name="Medema M.H."/>
            <person name="Devos D.P."/>
            <person name="Kaster A.-K."/>
            <person name="Ovreas L."/>
            <person name="Rohde M."/>
            <person name="Galperin M.Y."/>
            <person name="Jogler C."/>
        </authorList>
    </citation>
    <scope>NUCLEOTIDE SEQUENCE [LARGE SCALE GENOMIC DNA]</scope>
    <source>
        <strain evidence="2 3">Spa11</strain>
    </source>
</reference>
<accession>A0A518KDY7</accession>
<keyword evidence="1" id="KW-0472">Membrane</keyword>
<feature type="transmembrane region" description="Helical" evidence="1">
    <location>
        <begin position="444"/>
        <end position="463"/>
    </location>
</feature>
<organism evidence="2 3">
    <name type="scientific">Botrimarina mediterranea</name>
    <dbReference type="NCBI Taxonomy" id="2528022"/>
    <lineage>
        <taxon>Bacteria</taxon>
        <taxon>Pseudomonadati</taxon>
        <taxon>Planctomycetota</taxon>
        <taxon>Planctomycetia</taxon>
        <taxon>Pirellulales</taxon>
        <taxon>Lacipirellulaceae</taxon>
        <taxon>Botrimarina</taxon>
    </lineage>
</organism>
<keyword evidence="1" id="KW-1133">Transmembrane helix</keyword>
<keyword evidence="1" id="KW-0812">Transmembrane</keyword>
<feature type="transmembrane region" description="Helical" evidence="1">
    <location>
        <begin position="372"/>
        <end position="390"/>
    </location>
</feature>